<name>A0A0M8PC34_9EURO</name>
<dbReference type="EMBL" id="LHQQ01000050">
    <property type="protein sequence ID" value="KOS45071.1"/>
    <property type="molecule type" value="Genomic_DNA"/>
</dbReference>
<gene>
    <name evidence="1" type="ORF">ACN38_g4063</name>
</gene>
<organism evidence="1 2">
    <name type="scientific">Penicillium nordicum</name>
    <dbReference type="NCBI Taxonomy" id="229535"/>
    <lineage>
        <taxon>Eukaryota</taxon>
        <taxon>Fungi</taxon>
        <taxon>Dikarya</taxon>
        <taxon>Ascomycota</taxon>
        <taxon>Pezizomycotina</taxon>
        <taxon>Eurotiomycetes</taxon>
        <taxon>Eurotiomycetidae</taxon>
        <taxon>Eurotiales</taxon>
        <taxon>Aspergillaceae</taxon>
        <taxon>Penicillium</taxon>
    </lineage>
</organism>
<dbReference type="AlphaFoldDB" id="A0A0M8PC34"/>
<sequence length="149" mass="17369">MGRAKLENICSSSKVWPALFAVRLGARLHRHRHRLYRRSHHPQLYYRRRKIVGELKETLPQCDKPAGIHIPPNRYFSPVPAPTPVLTHSPYSIAFLLPVCGSYSSLFYLLLYPNIRGPTLLPFSVHRVCTSRKSCFYRKRFASDYMHFS</sequence>
<keyword evidence="2" id="KW-1185">Reference proteome</keyword>
<protein>
    <submittedName>
        <fullName evidence="1">Uncharacterized protein</fullName>
    </submittedName>
</protein>
<dbReference type="Proteomes" id="UP000037696">
    <property type="component" value="Unassembled WGS sequence"/>
</dbReference>
<proteinExistence type="predicted"/>
<comment type="caution">
    <text evidence="1">The sequence shown here is derived from an EMBL/GenBank/DDBJ whole genome shotgun (WGS) entry which is preliminary data.</text>
</comment>
<evidence type="ECO:0000313" key="2">
    <source>
        <dbReference type="Proteomes" id="UP000037696"/>
    </source>
</evidence>
<evidence type="ECO:0000313" key="1">
    <source>
        <dbReference type="EMBL" id="KOS45071.1"/>
    </source>
</evidence>
<accession>A0A0M8PC34</accession>
<reference evidence="1 2" key="1">
    <citation type="submission" date="2015-08" db="EMBL/GenBank/DDBJ databases">
        <title>Genome sequencing of Penicillium nordicum.</title>
        <authorList>
            <person name="Nguyen H.D."/>
            <person name="Seifert K.A."/>
        </authorList>
    </citation>
    <scope>NUCLEOTIDE SEQUENCE [LARGE SCALE GENOMIC DNA]</scope>
    <source>
        <strain evidence="1 2">DAOMC 185683</strain>
    </source>
</reference>